<dbReference type="GO" id="GO:0016887">
    <property type="term" value="F:ATP hydrolysis activity"/>
    <property type="evidence" value="ECO:0007669"/>
    <property type="project" value="InterPro"/>
</dbReference>
<dbReference type="CDD" id="cd03230">
    <property type="entry name" value="ABC_DR_subfamily_A"/>
    <property type="match status" value="1"/>
</dbReference>
<dbReference type="STRING" id="311458.CSUB_C0160"/>
<dbReference type="InterPro" id="IPR003593">
    <property type="entry name" value="AAA+_ATPase"/>
</dbReference>
<dbReference type="BioCyc" id="CCAL311458:G131R-161-MONOMER"/>
<reference evidence="5 8" key="1">
    <citation type="journal article" date="2005" name="Environ. Microbiol.">
        <title>Genetic and functional properties of uncultivated thermophilic crenarchaeotes from a subsurface gold mine as revealed by analysis of genome fragments.</title>
        <authorList>
            <person name="Nunoura T."/>
            <person name="Hirayama H."/>
            <person name="Takami H."/>
            <person name="Oida H."/>
            <person name="Nishi S."/>
            <person name="Shimamura S."/>
            <person name="Suzuki Y."/>
            <person name="Inagaki F."/>
            <person name="Takai K."/>
            <person name="Nealson K.H."/>
            <person name="Horikoshi K."/>
        </authorList>
    </citation>
    <scope>NUCLEOTIDE SEQUENCE [LARGE SCALE GENOMIC DNA]</scope>
</reference>
<accession>E6N4E9</accession>
<dbReference type="Pfam" id="PF00005">
    <property type="entry name" value="ABC_tran"/>
    <property type="match status" value="1"/>
</dbReference>
<gene>
    <name evidence="7" type="ORF">CSUB_C0160</name>
    <name evidence="5" type="ORF">HGMM_F42C08C21</name>
    <name evidence="6" type="ORF">HGMM_F43G04C21</name>
</gene>
<dbReference type="KEGG" id="csu:CSUB_C0160"/>
<dbReference type="EMBL" id="AP011829">
    <property type="protein sequence ID" value="BAJ47168.1"/>
    <property type="molecule type" value="Genomic_DNA"/>
</dbReference>
<organism evidence="5 8">
    <name type="scientific">Caldiarchaeum subterraneum</name>
    <dbReference type="NCBI Taxonomy" id="311458"/>
    <lineage>
        <taxon>Archaea</taxon>
        <taxon>Nitrososphaerota</taxon>
        <taxon>Candidatus Caldarchaeales</taxon>
        <taxon>Candidatus Caldarchaeaceae</taxon>
        <taxon>Candidatus Caldarchaeum</taxon>
    </lineage>
</organism>
<evidence type="ECO:0000259" key="4">
    <source>
        <dbReference type="PROSITE" id="PS50893"/>
    </source>
</evidence>
<evidence type="ECO:0000313" key="8">
    <source>
        <dbReference type="Proteomes" id="UP000008120"/>
    </source>
</evidence>
<keyword evidence="2" id="KW-0547">Nucleotide-binding</keyword>
<dbReference type="SUPFAM" id="SSF52540">
    <property type="entry name" value="P-loop containing nucleoside triphosphate hydrolases"/>
    <property type="match status" value="1"/>
</dbReference>
<dbReference type="EMBL" id="AP011883">
    <property type="protein sequence ID" value="BAJ49120.1"/>
    <property type="molecule type" value="Genomic_DNA"/>
</dbReference>
<evidence type="ECO:0000313" key="7">
    <source>
        <dbReference type="EMBL" id="BAJ50023.1"/>
    </source>
</evidence>
<keyword evidence="1" id="KW-0813">Transport</keyword>
<evidence type="ECO:0000256" key="3">
    <source>
        <dbReference type="ARBA" id="ARBA00022840"/>
    </source>
</evidence>
<dbReference type="InterPro" id="IPR027417">
    <property type="entry name" value="P-loop_NTPase"/>
</dbReference>
<dbReference type="GO" id="GO:0005524">
    <property type="term" value="F:ATP binding"/>
    <property type="evidence" value="ECO:0007669"/>
    <property type="project" value="UniProtKB-KW"/>
</dbReference>
<dbReference type="AlphaFoldDB" id="E6N4E9"/>
<reference evidence="5 8" key="2">
    <citation type="journal article" date="2011" name="Nucleic Acids Res.">
        <title>Insights into the evolution of Archaea and eukaryotic protein modifier systems revealed by the genome of a novel archaeal group.</title>
        <authorList>
            <person name="Nunoura T."/>
            <person name="Takaki Y."/>
            <person name="Kakuta J."/>
            <person name="Nishi S."/>
            <person name="Sugahara J."/>
            <person name="Kazama H."/>
            <person name="Chee G."/>
            <person name="Hattori M."/>
            <person name="Kanai A."/>
            <person name="Atomi H."/>
            <person name="Takai K."/>
            <person name="Takami H."/>
        </authorList>
    </citation>
    <scope>NUCLEOTIDE SEQUENCE [LARGE SCALE GENOMIC DNA]</scope>
</reference>
<evidence type="ECO:0000313" key="5">
    <source>
        <dbReference type="EMBL" id="BAJ47168.1"/>
    </source>
</evidence>
<dbReference type="InterPro" id="IPR051782">
    <property type="entry name" value="ABC_Transporter_VariousFunc"/>
</dbReference>
<name>E6N4E9_CALS0</name>
<evidence type="ECO:0000256" key="2">
    <source>
        <dbReference type="ARBA" id="ARBA00022741"/>
    </source>
</evidence>
<evidence type="ECO:0000313" key="6">
    <source>
        <dbReference type="EMBL" id="BAJ49120.1"/>
    </source>
</evidence>
<dbReference type="InterPro" id="IPR003439">
    <property type="entry name" value="ABC_transporter-like_ATP-bd"/>
</dbReference>
<dbReference type="PROSITE" id="PS50893">
    <property type="entry name" value="ABC_TRANSPORTER_2"/>
    <property type="match status" value="1"/>
</dbReference>
<dbReference type="PANTHER" id="PTHR42939:SF1">
    <property type="entry name" value="ABC TRANSPORTER ATP-BINDING PROTEIN ALBC-RELATED"/>
    <property type="match status" value="1"/>
</dbReference>
<sequence>MASLVEAVEIWKRFGRVEAVRGVSLRLEAGQVHGLLGPNGSGKTTSLKCIVGLLKPDKGIVTVFGEKPSANNGYRMKLGYVPENPSLPDYLTVQEFLIFSARLKGLVGDSVRSRVSELMESYELHQVSDRLVYELSKGIRQRLAIAASLVSSPTVLILDEPFNGLDPEAQKVTRLYINEIIEDGGGVLISTHLLDSAEKLCNYVTIIVDGRVLCSSSLSELKAKNGDSSLEEIFLSLVRVKKSAD</sequence>
<protein>
    <submittedName>
        <fullName evidence="5">ABC-2 type transport system ATP-binding protein</fullName>
    </submittedName>
</protein>
<dbReference type="PANTHER" id="PTHR42939">
    <property type="entry name" value="ABC TRANSPORTER ATP-BINDING PROTEIN ALBC-RELATED"/>
    <property type="match status" value="1"/>
</dbReference>
<dbReference type="EMBL" id="BA000048">
    <property type="protein sequence ID" value="BAJ50023.1"/>
    <property type="molecule type" value="Genomic_DNA"/>
</dbReference>
<proteinExistence type="predicted"/>
<keyword evidence="3 5" id="KW-0067">ATP-binding</keyword>
<dbReference type="SMART" id="SM00382">
    <property type="entry name" value="AAA"/>
    <property type="match status" value="1"/>
</dbReference>
<evidence type="ECO:0000256" key="1">
    <source>
        <dbReference type="ARBA" id="ARBA00022448"/>
    </source>
</evidence>
<feature type="domain" description="ABC transporter" evidence="4">
    <location>
        <begin position="5"/>
        <end position="234"/>
    </location>
</feature>
<dbReference type="Gene3D" id="3.40.50.300">
    <property type="entry name" value="P-loop containing nucleotide triphosphate hydrolases"/>
    <property type="match status" value="1"/>
</dbReference>
<dbReference type="Proteomes" id="UP000008120">
    <property type="component" value="Chromosome"/>
</dbReference>